<reference evidence="3 4" key="1">
    <citation type="journal article" date="2013" name="Curr. Biol.">
        <title>Shared signatures of parasitism and phylogenomics unite Cryptomycota and microsporidia.</title>
        <authorList>
            <person name="James T.Y."/>
            <person name="Pelin A."/>
            <person name="Bonen L."/>
            <person name="Ahrendt S."/>
            <person name="Sain D."/>
            <person name="Corradi N."/>
            <person name="Stajich J.E."/>
        </authorList>
    </citation>
    <scope>NUCLEOTIDE SEQUENCE [LARGE SCALE GENOMIC DNA]</scope>
    <source>
        <strain evidence="3 4">CSF55</strain>
    </source>
</reference>
<dbReference type="HOGENOM" id="CLU_237831_0_0_1"/>
<gene>
    <name evidence="3" type="ORF">O9G_003399</name>
</gene>
<dbReference type="STRING" id="988480.A0A075AZ19"/>
<name>A0A075AZ19_ROZAC</name>
<feature type="compositionally biased region" description="Low complexity" evidence="2">
    <location>
        <begin position="946"/>
        <end position="956"/>
    </location>
</feature>
<evidence type="ECO:0000313" key="3">
    <source>
        <dbReference type="EMBL" id="EPZ35507.1"/>
    </source>
</evidence>
<evidence type="ECO:0000256" key="2">
    <source>
        <dbReference type="SAM" id="MobiDB-lite"/>
    </source>
</evidence>
<keyword evidence="4" id="KW-1185">Reference proteome</keyword>
<evidence type="ECO:0000313" key="4">
    <source>
        <dbReference type="Proteomes" id="UP000030755"/>
    </source>
</evidence>
<evidence type="ECO:0000256" key="1">
    <source>
        <dbReference type="SAM" id="Coils"/>
    </source>
</evidence>
<dbReference type="Proteomes" id="UP000030755">
    <property type="component" value="Unassembled WGS sequence"/>
</dbReference>
<dbReference type="EMBL" id="KE560824">
    <property type="protein sequence ID" value="EPZ35507.1"/>
    <property type="molecule type" value="Genomic_DNA"/>
</dbReference>
<organism evidence="3 4">
    <name type="scientific">Rozella allomycis (strain CSF55)</name>
    <dbReference type="NCBI Taxonomy" id="988480"/>
    <lineage>
        <taxon>Eukaryota</taxon>
        <taxon>Fungi</taxon>
        <taxon>Fungi incertae sedis</taxon>
        <taxon>Cryptomycota</taxon>
        <taxon>Cryptomycota incertae sedis</taxon>
        <taxon>Rozella</taxon>
    </lineage>
</organism>
<keyword evidence="1" id="KW-0175">Coiled coil</keyword>
<feature type="coiled-coil region" evidence="1">
    <location>
        <begin position="1001"/>
        <end position="1028"/>
    </location>
</feature>
<sequence>MDRVLICERLLEMGDVMVDRTGDYYMAHILFYSRVESFEDTAVEGKVSNMLSDSLSVENDNDANWYRLLMVARIKGYVCEWKCMKDSKKDKTMEELELMIEKILRVFEDASNVEEIWNSSKECVIEYLRTLIGNVPEEGLAVRLFEYYLNFPFSVERLQEMEEYIHEMESSGGNNLNLFKVIKLVYGLENNIKEFKIEEFKNLEKFKTVKFVEEDEEIRKLFERCFAIQSLMEKELNNSKDIFTACLLYLRKERKTFMEEIMNILENVREGYSSVNFYLMRYKSLKMVEGQSIVLQPFELNEYEKIKKEVKQDRNVVSSTIMMIEENNFERRVKFSDEKRIENIQEFYKDCLKKKIKPNLLEKLFNECFKQSNQKIELIVEFIEYVEIFHLNFDYSLLVSDLYFKFNNLLIKNNQLDYLYKLYGKNRQRKILLLINLFQEFNDVVYLKQAFKMITKRPDNLEKKCDSFLIDRMDLNKIKLKINQCPVETYYIMLHCSEKSPLTIKSNDYMGTGIFIPLHCENFIISGLAVNKDYNIGVSFYGVDFEYIGKATCKFHNSSLLSDEFLVYKLYECKGIDDIELNLSVKQFGVNYFLNLLGVNNEDDYFENNKMNDLNKIVNSMCVNIFLDYVCKMENVWMLFVAYKLNSNLGIIKRILLIMNESRIAEEEKFHMYLFKLHEILYRDKIHLDYDYLCLFVNLSYILINRDSGAIKMSQEIIMNSYNVKRQGLITGSINALLEFSNRKTLTVVERTRRIENEQAIFHVIKSTTESDSSFGNKINAVELFYEYLSIKQVELENDKVKNPEIEIESAGSVKDLIVCLINKGPLESFKELSKIKVHPRFLELSTRLAEEALKQKDHLAVKEIVESTLEWLEIRNHSTLNPWTVGEDEELQRNSFYARKKRRINKIRNYRKLKSKSENDVDVEVEEHSIKNIKSVSEDCKENTSRVSRNSSRNSSVDHQHSHSQVHGHNNVHRVEHNHPNVEHNHSNDIKDKISSLIDKAHKIEDFEENEKEKEDLTEKKEIAKRTLRKLLPELWTRRRFRKQLRQMIKEEESFKSRLLYCYATSKLELLKRENNCKSDFNNMNYTLIVNGNDKILNFVTQCDSGNLQNEDSHLIFHLLNQSLVLAERSNQFQFIRKILIQFVTILRDFKDSMNNLSKYVETCCKFIFTNKVFMNLISKDNFPIESIFKSFNGIAEDCIERELVLEFGFYSICLLKLDNKMQTAELVKTLMENELKISLQINNKGIEIQSVKSSTEKSFYYFNLAQSTFSSNKKKSLIYFSKAFDCCSGIVNSIQKFINHKIEINSNQFKNFNDLFIAIFSILKISHGYSRSIQICNDLIYLAIHLLEILNKDPRNNLLNKSTSLNSLSFTGSEYLFHWKQALNVLVLNNDHQNVLFVSNYLYGLSKKLLIDPKESKFNLLRAHLHLNQLDKVIDLLNENDYKLQGFELRNEMFKLENNSILNLCEKLDEPELVDLLYEIVLRNNPNKKQALTILNSSVNEKIKVKCLIVIENYSEALSLALNALPNSSHSDYFYFAKLIMEISLIYSPLLSQPINDIFVFQDLSILQVFDWKFNTLVNQPFVYENELNAFIQFSQQLIKRYRFDPSNNSITHKANKLSNSLKVIKQSLVKQLESSIKDQKSFENQLKVLLLLTATIKQDTETLAMSKYKENANIISQKFLSGSELVEFNLYEKLLDPSLVHISPTMQAIILSHFTEIAEKINDQIFLYSFPFENALFICYKNGNVTCRISIRMQDQIHVEWDGNLIATKENPNLDFDLLKDLLSQPNCYNERIPQCLTDLVAQLQSIK</sequence>
<proteinExistence type="predicted"/>
<protein>
    <submittedName>
        <fullName evidence="3">Uncharacterized protein</fullName>
    </submittedName>
</protein>
<accession>A0A075AZ19</accession>
<feature type="region of interest" description="Disordered" evidence="2">
    <location>
        <begin position="937"/>
        <end position="969"/>
    </location>
</feature>